<accession>A0ABQ5VWS2</accession>
<name>A0ABQ5VWS2_9RHOB</name>
<dbReference type="PANTHER" id="PTHR20854">
    <property type="entry name" value="INOSITOL MONOPHOSPHATASE"/>
    <property type="match status" value="1"/>
</dbReference>
<sequence length="256" mass="27882">MPAPDLNLLISAAQEAGAIGMRHFGNAPQVWDKGGDAGPVSEADLEIDQMLQSKFQQARPDYGILSEETDDSTARLDTARQFIIDPIDGTRSFINHHENWATSLAIAQGGVITDAVVFLPAKNLFYAASRGQGATLNGEKISVNNRTALRGARFLASGSQTCRALWAQNPPPIERHFRSSLAYRLCLVAQGRFDGMLTLRRTWEWDVAAGHLICTEAGVKVTCQDGQEPRYNAPGACMNGMIAANPELHGQLMQYL</sequence>
<keyword evidence="3" id="KW-0378">Hydrolase</keyword>
<dbReference type="Gene3D" id="3.30.540.10">
    <property type="entry name" value="Fructose-1,6-Bisphosphatase, subunit A, domain 1"/>
    <property type="match status" value="1"/>
</dbReference>
<evidence type="ECO:0000313" key="5">
    <source>
        <dbReference type="EMBL" id="GLQ35642.1"/>
    </source>
</evidence>
<dbReference type="CDD" id="cd01638">
    <property type="entry name" value="CysQ"/>
    <property type="match status" value="1"/>
</dbReference>
<dbReference type="RefSeq" id="WP_284378338.1">
    <property type="nucleotide sequence ID" value="NZ_BSNN01000004.1"/>
</dbReference>
<dbReference type="Proteomes" id="UP001156694">
    <property type="component" value="Unassembled WGS sequence"/>
</dbReference>
<dbReference type="Pfam" id="PF00459">
    <property type="entry name" value="Inositol_P"/>
    <property type="match status" value="1"/>
</dbReference>
<dbReference type="Gene3D" id="3.40.190.80">
    <property type="match status" value="1"/>
</dbReference>
<comment type="caution">
    <text evidence="5">The sequence shown here is derived from an EMBL/GenBank/DDBJ whole genome shotgun (WGS) entry which is preliminary data.</text>
</comment>
<reference evidence="6" key="1">
    <citation type="journal article" date="2019" name="Int. J. Syst. Evol. Microbiol.">
        <title>The Global Catalogue of Microorganisms (GCM) 10K type strain sequencing project: providing services to taxonomists for standard genome sequencing and annotation.</title>
        <authorList>
            <consortium name="The Broad Institute Genomics Platform"/>
            <consortium name="The Broad Institute Genome Sequencing Center for Infectious Disease"/>
            <person name="Wu L."/>
            <person name="Ma J."/>
        </authorList>
    </citation>
    <scope>NUCLEOTIDE SEQUENCE [LARGE SCALE GENOMIC DNA]</scope>
    <source>
        <strain evidence="6">NBRC 110140</strain>
    </source>
</reference>
<gene>
    <name evidence="5" type="ORF">GCM10007939_19250</name>
</gene>
<evidence type="ECO:0000313" key="6">
    <source>
        <dbReference type="Proteomes" id="UP001156694"/>
    </source>
</evidence>
<evidence type="ECO:0000256" key="4">
    <source>
        <dbReference type="ARBA" id="ARBA00022842"/>
    </source>
</evidence>
<evidence type="ECO:0000256" key="2">
    <source>
        <dbReference type="ARBA" id="ARBA00022723"/>
    </source>
</evidence>
<proteinExistence type="inferred from homology"/>
<dbReference type="EMBL" id="BSNN01000004">
    <property type="protein sequence ID" value="GLQ35642.1"/>
    <property type="molecule type" value="Genomic_DNA"/>
</dbReference>
<comment type="similarity">
    <text evidence="1">Belongs to the inositol monophosphatase superfamily.</text>
</comment>
<keyword evidence="6" id="KW-1185">Reference proteome</keyword>
<dbReference type="SUPFAM" id="SSF56655">
    <property type="entry name" value="Carbohydrate phosphatase"/>
    <property type="match status" value="1"/>
</dbReference>
<keyword evidence="2" id="KW-0479">Metal-binding</keyword>
<evidence type="ECO:0000256" key="3">
    <source>
        <dbReference type="ARBA" id="ARBA00022801"/>
    </source>
</evidence>
<evidence type="ECO:0000256" key="1">
    <source>
        <dbReference type="ARBA" id="ARBA00009759"/>
    </source>
</evidence>
<protein>
    <submittedName>
        <fullName evidence="5">3'(2'),5'-bisphosphate nucleotidase CysQ</fullName>
    </submittedName>
</protein>
<dbReference type="PROSITE" id="PS00629">
    <property type="entry name" value="IMP_1"/>
    <property type="match status" value="1"/>
</dbReference>
<dbReference type="InterPro" id="IPR000760">
    <property type="entry name" value="Inositol_monophosphatase-like"/>
</dbReference>
<dbReference type="PANTHER" id="PTHR20854:SF4">
    <property type="entry name" value="INOSITOL-1-MONOPHOSPHATASE-RELATED"/>
    <property type="match status" value="1"/>
</dbReference>
<dbReference type="InterPro" id="IPR020583">
    <property type="entry name" value="Inositol_monoP_metal-BS"/>
</dbReference>
<dbReference type="PRINTS" id="PR00377">
    <property type="entry name" value="IMPHPHTASES"/>
</dbReference>
<keyword evidence="4" id="KW-0460">Magnesium</keyword>
<organism evidence="5 6">
    <name type="scientific">Amylibacter marinus</name>
    <dbReference type="NCBI Taxonomy" id="1475483"/>
    <lineage>
        <taxon>Bacteria</taxon>
        <taxon>Pseudomonadati</taxon>
        <taxon>Pseudomonadota</taxon>
        <taxon>Alphaproteobacteria</taxon>
        <taxon>Rhodobacterales</taxon>
        <taxon>Paracoccaceae</taxon>
        <taxon>Amylibacter</taxon>
    </lineage>
</organism>